<accession>A0A1G1V976</accession>
<feature type="domain" description="CN hydrolase" evidence="2">
    <location>
        <begin position="5"/>
        <end position="239"/>
    </location>
</feature>
<evidence type="ECO:0000313" key="3">
    <source>
        <dbReference type="EMBL" id="OGY11975.1"/>
    </source>
</evidence>
<organism evidence="3 4">
    <name type="scientific">Candidatus Blackburnbacteria bacterium RIFCSPHIGHO2_12_FULL_41_13b</name>
    <dbReference type="NCBI Taxonomy" id="1797517"/>
    <lineage>
        <taxon>Bacteria</taxon>
        <taxon>Candidatus Blackburniibacteriota</taxon>
    </lineage>
</organism>
<dbReference type="InterPro" id="IPR036526">
    <property type="entry name" value="C-N_Hydrolase_sf"/>
</dbReference>
<dbReference type="EMBL" id="MHCA01000028">
    <property type="protein sequence ID" value="OGY11975.1"/>
    <property type="molecule type" value="Genomic_DNA"/>
</dbReference>
<dbReference type="PANTHER" id="PTHR43674">
    <property type="entry name" value="NITRILASE C965.09-RELATED"/>
    <property type="match status" value="1"/>
</dbReference>
<protein>
    <recommendedName>
        <fullName evidence="2">CN hydrolase domain-containing protein</fullName>
    </recommendedName>
</protein>
<dbReference type="SUPFAM" id="SSF56317">
    <property type="entry name" value="Carbon-nitrogen hydrolase"/>
    <property type="match status" value="1"/>
</dbReference>
<dbReference type="GO" id="GO:0016811">
    <property type="term" value="F:hydrolase activity, acting on carbon-nitrogen (but not peptide) bonds, in linear amides"/>
    <property type="evidence" value="ECO:0007669"/>
    <property type="project" value="TreeGrafter"/>
</dbReference>
<evidence type="ECO:0000256" key="1">
    <source>
        <dbReference type="ARBA" id="ARBA00022801"/>
    </source>
</evidence>
<dbReference type="CDD" id="cd07197">
    <property type="entry name" value="nitrilase"/>
    <property type="match status" value="1"/>
</dbReference>
<name>A0A1G1V976_9BACT</name>
<dbReference type="AlphaFoldDB" id="A0A1G1V976"/>
<sequence length="266" mass="30485">MKTTVKVGIAQAKVPFSIEEGESNILKFVTQAKKEGVEILGFPEDCVCGLFKYLHNYNPLDFLSRTAIKFNINLFGSNTILEEGHFYSTGFYIDNLGKLVSKTRKIILTRPEKETGFTEGNKIEVFNTEYGKMAILVCKDAFNRYAPNWFYELKKKKVEFVLVPSMSLKVDENSIKFWSDSMWLLGRWFDIFILAPGTVGKNYTPFTSYGNSLIVERDKGFLKRGSEDEEELLIAEIPLRSVGQIGKDWQSKWDPPEIPEIEIEEV</sequence>
<dbReference type="Proteomes" id="UP000178272">
    <property type="component" value="Unassembled WGS sequence"/>
</dbReference>
<dbReference type="STRING" id="1797517.A3F61_04070"/>
<dbReference type="InterPro" id="IPR050345">
    <property type="entry name" value="Aliph_Amidase/BUP"/>
</dbReference>
<comment type="caution">
    <text evidence="3">The sequence shown here is derived from an EMBL/GenBank/DDBJ whole genome shotgun (WGS) entry which is preliminary data.</text>
</comment>
<evidence type="ECO:0000313" key="4">
    <source>
        <dbReference type="Proteomes" id="UP000178272"/>
    </source>
</evidence>
<gene>
    <name evidence="3" type="ORF">A3F61_04070</name>
</gene>
<dbReference type="Gene3D" id="3.60.110.10">
    <property type="entry name" value="Carbon-nitrogen hydrolase"/>
    <property type="match status" value="1"/>
</dbReference>
<evidence type="ECO:0000259" key="2">
    <source>
        <dbReference type="PROSITE" id="PS50263"/>
    </source>
</evidence>
<dbReference type="PROSITE" id="PS50263">
    <property type="entry name" value="CN_HYDROLASE"/>
    <property type="match status" value="1"/>
</dbReference>
<dbReference type="PANTHER" id="PTHR43674:SF2">
    <property type="entry name" value="BETA-UREIDOPROPIONASE"/>
    <property type="match status" value="1"/>
</dbReference>
<proteinExistence type="predicted"/>
<reference evidence="3 4" key="1">
    <citation type="journal article" date="2016" name="Nat. Commun.">
        <title>Thousands of microbial genomes shed light on interconnected biogeochemical processes in an aquifer system.</title>
        <authorList>
            <person name="Anantharaman K."/>
            <person name="Brown C.T."/>
            <person name="Hug L.A."/>
            <person name="Sharon I."/>
            <person name="Castelle C.J."/>
            <person name="Probst A.J."/>
            <person name="Thomas B.C."/>
            <person name="Singh A."/>
            <person name="Wilkins M.J."/>
            <person name="Karaoz U."/>
            <person name="Brodie E.L."/>
            <person name="Williams K.H."/>
            <person name="Hubbard S.S."/>
            <person name="Banfield J.F."/>
        </authorList>
    </citation>
    <scope>NUCLEOTIDE SEQUENCE [LARGE SCALE GENOMIC DNA]</scope>
</reference>
<keyword evidence="1" id="KW-0378">Hydrolase</keyword>
<dbReference type="InterPro" id="IPR003010">
    <property type="entry name" value="C-N_Hydrolase"/>
</dbReference>
<dbReference type="Pfam" id="PF00795">
    <property type="entry name" value="CN_hydrolase"/>
    <property type="match status" value="1"/>
</dbReference>